<dbReference type="Proteomes" id="UP000321408">
    <property type="component" value="Chromosome"/>
</dbReference>
<organism evidence="1 2">
    <name type="scientific">Promethearchaeum syntrophicum</name>
    <dbReference type="NCBI Taxonomy" id="2594042"/>
    <lineage>
        <taxon>Archaea</taxon>
        <taxon>Promethearchaeati</taxon>
        <taxon>Promethearchaeota</taxon>
        <taxon>Promethearchaeia</taxon>
        <taxon>Promethearchaeales</taxon>
        <taxon>Promethearchaeaceae</taxon>
        <taxon>Promethearchaeum</taxon>
    </lineage>
</organism>
<reference evidence="1 2" key="2">
    <citation type="journal article" date="2024" name="Int. J. Syst. Evol. Microbiol.">
        <title>Promethearchaeum syntrophicum gen. nov., sp. nov., an anaerobic, obligately syntrophic archaeon, the first isolate of the lineage 'Asgard' archaea, and proposal of the new archaeal phylum Promethearchaeota phyl. nov. and kingdom Promethearchaeati regn. nov.</title>
        <authorList>
            <person name="Imachi H."/>
            <person name="Nobu M.K."/>
            <person name="Kato S."/>
            <person name="Takaki Y."/>
            <person name="Miyazaki M."/>
            <person name="Miyata M."/>
            <person name="Ogawara M."/>
            <person name="Saito Y."/>
            <person name="Sakai S."/>
            <person name="Tahara Y.O."/>
            <person name="Takano Y."/>
            <person name="Tasumi E."/>
            <person name="Uematsu K."/>
            <person name="Yoshimura T."/>
            <person name="Itoh T."/>
            <person name="Ohkuma M."/>
            <person name="Takai K."/>
        </authorList>
    </citation>
    <scope>NUCLEOTIDE SEQUENCE [LARGE SCALE GENOMIC DNA]</scope>
    <source>
        <strain evidence="1 2">MK-D1</strain>
    </source>
</reference>
<dbReference type="EMBL" id="CP042905">
    <property type="protein sequence ID" value="QEE18011.2"/>
    <property type="molecule type" value="Genomic_DNA"/>
</dbReference>
<gene>
    <name evidence="1" type="ORF">DSAG12_03849</name>
</gene>
<name>A0A5B9DG64_9ARCH</name>
<accession>A0A5B9DG64</accession>
<dbReference type="KEGG" id="psyt:DSAG12_03849"/>
<dbReference type="AlphaFoldDB" id="A0A5B9DG64"/>
<protein>
    <submittedName>
        <fullName evidence="1">Uncharacterized protein</fullName>
    </submittedName>
</protein>
<evidence type="ECO:0000313" key="2">
    <source>
        <dbReference type="Proteomes" id="UP000321408"/>
    </source>
</evidence>
<reference evidence="1 2" key="1">
    <citation type="journal article" date="2020" name="Nature">
        <title>Isolation of an archaeon at the prokaryote-eukaryote interface.</title>
        <authorList>
            <person name="Imachi H."/>
            <person name="Nobu M.K."/>
            <person name="Nakahara N."/>
            <person name="Morono Y."/>
            <person name="Ogawara M."/>
            <person name="Takaki Y."/>
            <person name="Takano Y."/>
            <person name="Uematsu K."/>
            <person name="Ikuta T."/>
            <person name="Ito M."/>
            <person name="Matsui Y."/>
            <person name="Miyazaki M."/>
            <person name="Murata K."/>
            <person name="Saito Y."/>
            <person name="Sakai S."/>
            <person name="Song C."/>
            <person name="Tasumi E."/>
            <person name="Yamanaka Y."/>
            <person name="Yamaguchi T."/>
            <person name="Kamagata Y."/>
            <person name="Tamaki H."/>
            <person name="Takai K."/>
        </authorList>
    </citation>
    <scope>NUCLEOTIDE SEQUENCE [LARGE SCALE GENOMIC DNA]</scope>
    <source>
        <strain evidence="1 2">MK-D1</strain>
    </source>
</reference>
<proteinExistence type="predicted"/>
<sequence>MKKAQKCRIMLIIFSLLCVTLTSQVKVSSALSEKNKRQSFDDGAWLVKHKSSELIQITDLVVDSTNIYGFGTIHVDDSVEKSDLLLINWGPDGNLKWSKVIEFRDQQASAGKIWSDGAALYIVARFGNSGGPYSSWMAKWDFNGTQIWNRVGRGIGSEGVLNIFESNEKIIKISVGADSNYLNIETITKEGEFNSIIYIDLGDSQDFRDSWVNGTDFFLTGDLGSNATIHHYSPSGSLIDSFILPFFESSMRFIGSDTKLLVATGSDTQFDFYTLNHSGDILSHENIIMNNGETPDKCWPDAFWSNGSSFFLSGSGYDPEYSRLPTLIQFSPDMIIEKQIKIGNTMGYGITSMTGYNNSIFMTWFSADQSLNLMKIPLNSEVLMYEIKFPDLRVTLLISGITLAGITILIITLKPILQKKGKNVPT</sequence>
<keyword evidence="2" id="KW-1185">Reference proteome</keyword>
<evidence type="ECO:0000313" key="1">
    <source>
        <dbReference type="EMBL" id="QEE18011.2"/>
    </source>
</evidence>